<keyword evidence="2" id="KW-0732">Signal</keyword>
<evidence type="ECO:0000313" key="4">
    <source>
        <dbReference type="Proteomes" id="UP001151760"/>
    </source>
</evidence>
<name>A0ABQ5J0P8_9ASTR</name>
<gene>
    <name evidence="3" type="ORF">Tco_1122005</name>
</gene>
<feature type="signal peptide" evidence="2">
    <location>
        <begin position="1"/>
        <end position="23"/>
    </location>
</feature>
<organism evidence="3 4">
    <name type="scientific">Tanacetum coccineum</name>
    <dbReference type="NCBI Taxonomy" id="301880"/>
    <lineage>
        <taxon>Eukaryota</taxon>
        <taxon>Viridiplantae</taxon>
        <taxon>Streptophyta</taxon>
        <taxon>Embryophyta</taxon>
        <taxon>Tracheophyta</taxon>
        <taxon>Spermatophyta</taxon>
        <taxon>Magnoliopsida</taxon>
        <taxon>eudicotyledons</taxon>
        <taxon>Gunneridae</taxon>
        <taxon>Pentapetalae</taxon>
        <taxon>asterids</taxon>
        <taxon>campanulids</taxon>
        <taxon>Asterales</taxon>
        <taxon>Asteraceae</taxon>
        <taxon>Asteroideae</taxon>
        <taxon>Anthemideae</taxon>
        <taxon>Anthemidinae</taxon>
        <taxon>Tanacetum</taxon>
    </lineage>
</organism>
<keyword evidence="4" id="KW-1185">Reference proteome</keyword>
<dbReference type="Proteomes" id="UP001151760">
    <property type="component" value="Unassembled WGS sequence"/>
</dbReference>
<feature type="region of interest" description="Disordered" evidence="1">
    <location>
        <begin position="25"/>
        <end position="56"/>
    </location>
</feature>
<evidence type="ECO:0000256" key="2">
    <source>
        <dbReference type="SAM" id="SignalP"/>
    </source>
</evidence>
<comment type="caution">
    <text evidence="3">The sequence shown here is derived from an EMBL/GenBank/DDBJ whole genome shotgun (WGS) entry which is preliminary data.</text>
</comment>
<feature type="chain" id="PRO_5045907343" evidence="2">
    <location>
        <begin position="24"/>
        <end position="412"/>
    </location>
</feature>
<reference evidence="3" key="1">
    <citation type="journal article" date="2022" name="Int. J. Mol. Sci.">
        <title>Draft Genome of Tanacetum Coccineum: Genomic Comparison of Closely Related Tanacetum-Family Plants.</title>
        <authorList>
            <person name="Yamashiro T."/>
            <person name="Shiraishi A."/>
            <person name="Nakayama K."/>
            <person name="Satake H."/>
        </authorList>
    </citation>
    <scope>NUCLEOTIDE SEQUENCE</scope>
</reference>
<protein>
    <submittedName>
        <fullName evidence="3">Uncharacterized protein</fullName>
    </submittedName>
</protein>
<evidence type="ECO:0000313" key="3">
    <source>
        <dbReference type="EMBL" id="GJU05575.1"/>
    </source>
</evidence>
<feature type="compositionally biased region" description="Basic and acidic residues" evidence="1">
    <location>
        <begin position="26"/>
        <end position="36"/>
    </location>
</feature>
<dbReference type="EMBL" id="BQNB010021360">
    <property type="protein sequence ID" value="GJU05575.1"/>
    <property type="molecule type" value="Genomic_DNA"/>
</dbReference>
<sequence length="412" mass="46034">MVLITMKAVLAMSIQQLIDPVISEPPSKRQRVDRDTSQPSGVPAASTQHADDPDSAGGGSFQTCWFGYSRLQWILLVHTVQVEFSPFADFCDSSSPVTCLYDHIQLMFCLNPHQDAEILFRGQYISGAGVVVVDKLSDVDFEELLLVLRVRVMIDMENRRRMYFTYLKQLLPYVYREDLSSLAKTECIDFAHSDEWVVSSWKLYPKSSVHVLDLTNGKTVYMFVDKVYPIRATLLERMLRHRLTVPPSYCRDVVVAGNVIQTVQAGLRESYECLASVPIACTGTLNGYLPHHATARERVWLNIETAFGVVLKSSCWCQVTKNLDGIHFPYSCWDEKWLVQEQTALDGCCLFFNVVLACCLAGYLGYALGNMVSVLLNPLAGGIDYLETYSSSIPADNVPAGSSSSVPADYVL</sequence>
<proteinExistence type="predicted"/>
<feature type="compositionally biased region" description="Polar residues" evidence="1">
    <location>
        <begin position="37"/>
        <end position="48"/>
    </location>
</feature>
<evidence type="ECO:0000256" key="1">
    <source>
        <dbReference type="SAM" id="MobiDB-lite"/>
    </source>
</evidence>
<reference evidence="3" key="2">
    <citation type="submission" date="2022-01" db="EMBL/GenBank/DDBJ databases">
        <authorList>
            <person name="Yamashiro T."/>
            <person name="Shiraishi A."/>
            <person name="Satake H."/>
            <person name="Nakayama K."/>
        </authorList>
    </citation>
    <scope>NUCLEOTIDE SEQUENCE</scope>
</reference>
<accession>A0ABQ5J0P8</accession>